<evidence type="ECO:0000256" key="17">
    <source>
        <dbReference type="ARBA" id="ARBA00049551"/>
    </source>
</evidence>
<evidence type="ECO:0000256" key="9">
    <source>
        <dbReference type="ARBA" id="ARBA00022792"/>
    </source>
</evidence>
<evidence type="ECO:0000256" key="18">
    <source>
        <dbReference type="RuleBase" id="RU003403"/>
    </source>
</evidence>
<dbReference type="InterPro" id="IPR003917">
    <property type="entry name" value="NADH_UbQ_OxRdtase_chain2"/>
</dbReference>
<keyword evidence="6" id="KW-0813">Transport</keyword>
<feature type="domain" description="NADH:quinone oxidoreductase/Mrp antiporter transmembrane" evidence="19">
    <location>
        <begin position="72"/>
        <end position="267"/>
    </location>
</feature>
<keyword evidence="7 18" id="KW-0679">Respiratory chain</keyword>
<evidence type="ECO:0000256" key="1">
    <source>
        <dbReference type="ARBA" id="ARBA00003257"/>
    </source>
</evidence>
<comment type="similarity">
    <text evidence="3 18">Belongs to the complex I subunit 2 family.</text>
</comment>
<evidence type="ECO:0000256" key="14">
    <source>
        <dbReference type="ARBA" id="ARBA00023075"/>
    </source>
</evidence>
<evidence type="ECO:0000256" key="2">
    <source>
        <dbReference type="ARBA" id="ARBA00004448"/>
    </source>
</evidence>
<comment type="function">
    <text evidence="18">Core subunit of the mitochondrial membrane respiratory chain NADH dehydrogenase (Complex I) which catalyzes electron transfer from NADH through the respiratory chain, using ubiquinone as an electron acceptor. Essential for the catalytic activity and assembly of complex I.</text>
</comment>
<organism evidence="20">
    <name type="scientific">Proasellus grafi</name>
    <dbReference type="NCBI Taxonomy" id="1281973"/>
    <lineage>
        <taxon>Eukaryota</taxon>
        <taxon>Metazoa</taxon>
        <taxon>Ecdysozoa</taxon>
        <taxon>Arthropoda</taxon>
        <taxon>Crustacea</taxon>
        <taxon>Multicrustacea</taxon>
        <taxon>Malacostraca</taxon>
        <taxon>Eumalacostraca</taxon>
        <taxon>Peracarida</taxon>
        <taxon>Isopoda</taxon>
        <taxon>Asellota</taxon>
        <taxon>Aselloidea</taxon>
        <taxon>Asellidae</taxon>
        <taxon>Proasellus</taxon>
    </lineage>
</organism>
<dbReference type="Pfam" id="PF00361">
    <property type="entry name" value="Proton_antipo_M"/>
    <property type="match status" value="2"/>
</dbReference>
<keyword evidence="10 18" id="KW-1278">Translocase</keyword>
<evidence type="ECO:0000256" key="4">
    <source>
        <dbReference type="ARBA" id="ARBA00012944"/>
    </source>
</evidence>
<evidence type="ECO:0000256" key="6">
    <source>
        <dbReference type="ARBA" id="ARBA00022448"/>
    </source>
</evidence>
<evidence type="ECO:0000256" key="15">
    <source>
        <dbReference type="ARBA" id="ARBA00023128"/>
    </source>
</evidence>
<feature type="transmembrane region" description="Helical" evidence="18">
    <location>
        <begin position="296"/>
        <end position="315"/>
    </location>
</feature>
<keyword evidence="9 18" id="KW-0999">Mitochondrion inner membrane</keyword>
<evidence type="ECO:0000256" key="13">
    <source>
        <dbReference type="ARBA" id="ARBA00023027"/>
    </source>
</evidence>
<dbReference type="InterPro" id="IPR001750">
    <property type="entry name" value="ND/Mrp_TM"/>
</dbReference>
<name>A0A485M9Q5_9CRUS</name>
<proteinExistence type="inferred from homology"/>
<feature type="transmembrane region" description="Helical" evidence="18">
    <location>
        <begin position="26"/>
        <end position="42"/>
    </location>
</feature>
<protein>
    <recommendedName>
        <fullName evidence="5 18">NADH-ubiquinone oxidoreductase chain 2</fullName>
        <ecNumber evidence="4 18">7.1.1.2</ecNumber>
    </recommendedName>
</protein>
<dbReference type="GO" id="GO:0005743">
    <property type="term" value="C:mitochondrial inner membrane"/>
    <property type="evidence" value="ECO:0007669"/>
    <property type="project" value="UniProtKB-SubCell"/>
</dbReference>
<evidence type="ECO:0000256" key="16">
    <source>
        <dbReference type="ARBA" id="ARBA00023136"/>
    </source>
</evidence>
<evidence type="ECO:0000256" key="8">
    <source>
        <dbReference type="ARBA" id="ARBA00022692"/>
    </source>
</evidence>
<accession>A0A485M9Q5</accession>
<keyword evidence="12 18" id="KW-1133">Transmembrane helix</keyword>
<dbReference type="GO" id="GO:0008137">
    <property type="term" value="F:NADH dehydrogenase (ubiquinone) activity"/>
    <property type="evidence" value="ECO:0007669"/>
    <property type="project" value="UniProtKB-EC"/>
</dbReference>
<keyword evidence="16 18" id="KW-0472">Membrane</keyword>
<evidence type="ECO:0000256" key="11">
    <source>
        <dbReference type="ARBA" id="ARBA00022982"/>
    </source>
</evidence>
<feature type="transmembrane region" description="Helical" evidence="18">
    <location>
        <begin position="54"/>
        <end position="73"/>
    </location>
</feature>
<dbReference type="PANTHER" id="PTHR46552:SF1">
    <property type="entry name" value="NADH-UBIQUINONE OXIDOREDUCTASE CHAIN 2"/>
    <property type="match status" value="1"/>
</dbReference>
<evidence type="ECO:0000256" key="5">
    <source>
        <dbReference type="ARBA" id="ARBA00021008"/>
    </source>
</evidence>
<reference evidence="20" key="1">
    <citation type="submission" date="2019-03" db="EMBL/GenBank/DDBJ databases">
        <authorList>
            <person name="Lefebure T."/>
            <person name="Lefebure T."/>
        </authorList>
    </citation>
    <scope>NUCLEOTIDE SEQUENCE [LARGE SCALE GENOMIC DNA]</scope>
</reference>
<dbReference type="EMBL" id="LR536602">
    <property type="protein sequence ID" value="VFU78667.1"/>
    <property type="molecule type" value="Genomic_DNA"/>
</dbReference>
<feature type="transmembrane region" description="Helical" evidence="18">
    <location>
        <begin position="221"/>
        <end position="240"/>
    </location>
</feature>
<evidence type="ECO:0000259" key="19">
    <source>
        <dbReference type="Pfam" id="PF00361"/>
    </source>
</evidence>
<keyword evidence="11 18" id="KW-0249">Electron transport</keyword>
<keyword evidence="15 18" id="KW-0496">Mitochondrion</keyword>
<evidence type="ECO:0000256" key="7">
    <source>
        <dbReference type="ARBA" id="ARBA00022660"/>
    </source>
</evidence>
<keyword evidence="14 18" id="KW-0830">Ubiquinone</keyword>
<geneLocation type="mitochondrion" evidence="20"/>
<comment type="subcellular location">
    <subcellularLocation>
        <location evidence="2 18">Mitochondrion inner membrane</location>
        <topology evidence="2 18">Multi-pass membrane protein</topology>
    </subcellularLocation>
</comment>
<dbReference type="PRINTS" id="PR01436">
    <property type="entry name" value="NADHDHGNASE2"/>
</dbReference>
<evidence type="ECO:0000256" key="10">
    <source>
        <dbReference type="ARBA" id="ARBA00022967"/>
    </source>
</evidence>
<comment type="catalytic activity">
    <reaction evidence="17 18">
        <text>a ubiquinone + NADH + 5 H(+)(in) = a ubiquinol + NAD(+) + 4 H(+)(out)</text>
        <dbReference type="Rhea" id="RHEA:29091"/>
        <dbReference type="Rhea" id="RHEA-COMP:9565"/>
        <dbReference type="Rhea" id="RHEA-COMP:9566"/>
        <dbReference type="ChEBI" id="CHEBI:15378"/>
        <dbReference type="ChEBI" id="CHEBI:16389"/>
        <dbReference type="ChEBI" id="CHEBI:17976"/>
        <dbReference type="ChEBI" id="CHEBI:57540"/>
        <dbReference type="ChEBI" id="CHEBI:57945"/>
        <dbReference type="EC" id="7.1.1.2"/>
    </reaction>
</comment>
<evidence type="ECO:0000256" key="3">
    <source>
        <dbReference type="ARBA" id="ARBA00007012"/>
    </source>
</evidence>
<evidence type="ECO:0000313" key="20">
    <source>
        <dbReference type="EMBL" id="VFU78667.1"/>
    </source>
</evidence>
<gene>
    <name evidence="20" type="primary">nad2</name>
    <name evidence="20" type="ORF">PGCMT01_0015</name>
</gene>
<feature type="transmembrane region" description="Helical" evidence="18">
    <location>
        <begin position="174"/>
        <end position="201"/>
    </location>
</feature>
<dbReference type="AlphaFoldDB" id="A0A485M9Q5"/>
<sequence length="320" mass="35547">MNMVFLSTLLLGVTMMVTSKTWFSVWLGLEINLLSFLPIILLSSASTSEGGLKYFLVQAVGSLLILQTSFAWPMLPHPFLFFMLPLTLKLGAAPLHFWLPEVTQTLSWRVNMILLTVQKTGPLYLLAMVSVAHKIPLVIIGALSTIIGSLGGLNETDLRKLMAFSSISHMGWMMVGMVITPIHWMLYFMTYIITSLSLIIFLDKTHIFSLNQLSFKSKTGLLAMLLFLSLGGFPPFLGFAPKWAILLSTTNLSLILSGLLVVTSMITLYYYIRAGLMTLTLSSTIFYTPSSLNNKLQITIILISILGGALYMLMWSKLTL</sequence>
<feature type="transmembrane region" description="Helical" evidence="18">
    <location>
        <begin position="79"/>
        <end position="98"/>
    </location>
</feature>
<dbReference type="GO" id="GO:0006120">
    <property type="term" value="P:mitochondrial electron transport, NADH to ubiquinone"/>
    <property type="evidence" value="ECO:0007669"/>
    <property type="project" value="InterPro"/>
</dbReference>
<feature type="domain" description="NADH:quinone oxidoreductase/Mrp antiporter transmembrane" evidence="19">
    <location>
        <begin position="19"/>
        <end position="66"/>
    </location>
</feature>
<comment type="function">
    <text evidence="1">Core subunit of the mitochondrial membrane respiratory chain NADH dehydrogenase (Complex I) that is believed to belong to the minimal assembly required for catalysis. Complex I functions in the transfer of electrons from NADH to the respiratory chain. The immediate electron acceptor for the enzyme is believed to be ubiquinone.</text>
</comment>
<evidence type="ECO:0000256" key="12">
    <source>
        <dbReference type="ARBA" id="ARBA00022989"/>
    </source>
</evidence>
<keyword evidence="13 18" id="KW-0520">NAD</keyword>
<feature type="transmembrane region" description="Helical" evidence="18">
    <location>
        <begin position="252"/>
        <end position="272"/>
    </location>
</feature>
<dbReference type="EC" id="7.1.1.2" evidence="4 18"/>
<keyword evidence="8 18" id="KW-0812">Transmembrane</keyword>
<dbReference type="PANTHER" id="PTHR46552">
    <property type="entry name" value="NADH-UBIQUINONE OXIDOREDUCTASE CHAIN 2"/>
    <property type="match status" value="1"/>
</dbReference>
<dbReference type="InterPro" id="IPR050175">
    <property type="entry name" value="Complex_I_Subunit_2"/>
</dbReference>